<feature type="domain" description="Sugar phosphate transporter" evidence="7">
    <location>
        <begin position="144"/>
        <end position="393"/>
    </location>
</feature>
<evidence type="ECO:0000256" key="4">
    <source>
        <dbReference type="ARBA" id="ARBA00023136"/>
    </source>
</evidence>
<dbReference type="PANTHER" id="PTHR11132">
    <property type="entry name" value="SOLUTE CARRIER FAMILY 35"/>
    <property type="match status" value="1"/>
</dbReference>
<dbReference type="InterPro" id="IPR050186">
    <property type="entry name" value="TPT_transporter"/>
</dbReference>
<evidence type="ECO:0000313" key="9">
    <source>
        <dbReference type="Proteomes" id="UP001178507"/>
    </source>
</evidence>
<feature type="signal peptide" evidence="6">
    <location>
        <begin position="1"/>
        <end position="25"/>
    </location>
</feature>
<proteinExistence type="predicted"/>
<dbReference type="EMBL" id="CAUJNA010001258">
    <property type="protein sequence ID" value="CAJ1385616.1"/>
    <property type="molecule type" value="Genomic_DNA"/>
</dbReference>
<comment type="subcellular location">
    <subcellularLocation>
        <location evidence="1">Membrane</location>
        <topology evidence="1">Multi-pass membrane protein</topology>
    </subcellularLocation>
</comment>
<dbReference type="SUPFAM" id="SSF103481">
    <property type="entry name" value="Multidrug resistance efflux transporter EmrE"/>
    <property type="match status" value="1"/>
</dbReference>
<feature type="transmembrane region" description="Helical" evidence="5">
    <location>
        <begin position="382"/>
        <end position="401"/>
    </location>
</feature>
<feature type="transmembrane region" description="Helical" evidence="5">
    <location>
        <begin position="93"/>
        <end position="112"/>
    </location>
</feature>
<dbReference type="InterPro" id="IPR004853">
    <property type="entry name" value="Sugar_P_trans_dom"/>
</dbReference>
<evidence type="ECO:0000256" key="2">
    <source>
        <dbReference type="ARBA" id="ARBA00022692"/>
    </source>
</evidence>
<feature type="transmembrane region" description="Helical" evidence="5">
    <location>
        <begin position="326"/>
        <end position="344"/>
    </location>
</feature>
<keyword evidence="4 5" id="KW-0472">Membrane</keyword>
<evidence type="ECO:0000259" key="7">
    <source>
        <dbReference type="Pfam" id="PF03151"/>
    </source>
</evidence>
<evidence type="ECO:0000256" key="5">
    <source>
        <dbReference type="SAM" id="Phobius"/>
    </source>
</evidence>
<feature type="transmembrane region" description="Helical" evidence="5">
    <location>
        <begin position="356"/>
        <end position="373"/>
    </location>
</feature>
<feature type="transmembrane region" description="Helical" evidence="5">
    <location>
        <begin position="294"/>
        <end position="314"/>
    </location>
</feature>
<evidence type="ECO:0000256" key="1">
    <source>
        <dbReference type="ARBA" id="ARBA00004141"/>
    </source>
</evidence>
<dbReference type="AlphaFoldDB" id="A0AA36IF59"/>
<organism evidence="8 9">
    <name type="scientific">Effrenium voratum</name>
    <dbReference type="NCBI Taxonomy" id="2562239"/>
    <lineage>
        <taxon>Eukaryota</taxon>
        <taxon>Sar</taxon>
        <taxon>Alveolata</taxon>
        <taxon>Dinophyceae</taxon>
        <taxon>Suessiales</taxon>
        <taxon>Symbiodiniaceae</taxon>
        <taxon>Effrenium</taxon>
    </lineage>
</organism>
<evidence type="ECO:0000256" key="3">
    <source>
        <dbReference type="ARBA" id="ARBA00022989"/>
    </source>
</evidence>
<dbReference type="GO" id="GO:0016020">
    <property type="term" value="C:membrane"/>
    <property type="evidence" value="ECO:0007669"/>
    <property type="project" value="UniProtKB-SubCell"/>
</dbReference>
<evidence type="ECO:0000256" key="6">
    <source>
        <dbReference type="SAM" id="SignalP"/>
    </source>
</evidence>
<dbReference type="Proteomes" id="UP001178507">
    <property type="component" value="Unassembled WGS sequence"/>
</dbReference>
<dbReference type="Pfam" id="PF03151">
    <property type="entry name" value="TPT"/>
    <property type="match status" value="1"/>
</dbReference>
<keyword evidence="9" id="KW-1185">Reference proteome</keyword>
<dbReference type="InterPro" id="IPR037185">
    <property type="entry name" value="EmrE-like"/>
</dbReference>
<protein>
    <recommendedName>
        <fullName evidence="7">Sugar phosphate transporter domain-containing protein</fullName>
    </recommendedName>
</protein>
<keyword evidence="6" id="KW-0732">Signal</keyword>
<feature type="transmembrane region" description="Helical" evidence="5">
    <location>
        <begin position="146"/>
        <end position="167"/>
    </location>
</feature>
<gene>
    <name evidence="8" type="ORF">EVOR1521_LOCUS12184</name>
</gene>
<accession>A0AA36IF59</accession>
<comment type="caution">
    <text evidence="8">The sequence shown here is derived from an EMBL/GenBank/DDBJ whole genome shotgun (WGS) entry which is preliminary data.</text>
</comment>
<evidence type="ECO:0000313" key="8">
    <source>
        <dbReference type="EMBL" id="CAJ1385616.1"/>
    </source>
</evidence>
<reference evidence="8" key="1">
    <citation type="submission" date="2023-08" db="EMBL/GenBank/DDBJ databases">
        <authorList>
            <person name="Chen Y."/>
            <person name="Shah S."/>
            <person name="Dougan E. K."/>
            <person name="Thang M."/>
            <person name="Chan C."/>
        </authorList>
    </citation>
    <scope>NUCLEOTIDE SEQUENCE</scope>
</reference>
<feature type="chain" id="PRO_5041314174" description="Sugar phosphate transporter domain-containing protein" evidence="6">
    <location>
        <begin position="26"/>
        <end position="430"/>
    </location>
</feature>
<keyword evidence="2 5" id="KW-0812">Transmembrane</keyword>
<feature type="transmembrane region" description="Helical" evidence="5">
    <location>
        <begin position="119"/>
        <end position="140"/>
    </location>
</feature>
<sequence length="430" mass="46087">MSLSRGWQRWCWLSLVVSLARVADGSISGAEMLLVDFGHRRGAASSLKQNRSTVDAAKLQGALVEHVDTATFSPPHNLSFDPRIVAESRRGKITYAAVLGALVMVAVAPVLLTQGWWAFISLSTLLLSLTVVQVAMRAAFHGGLPYPYSLTAIHMLLTLLTAFASGLPKPGEFRLAIQTLPSSLAGGAAVLLTNVALTQASVSFVTMLGSCTPVLTFCMELSLGLRRATWKSMIPVVMACVGGALCVRGEHSSSLLALVLVMLGCGSRSVKSIWQQQLLNLDQLQPARLAAWGALWTFLMTLPFVVCWEGAGLVRHFTSASKSGMVAAFVSCSAAVLLNLSQWTSMRYLGPVMQNMFGNLQLVFVLILASVWLDEACSIEQVLGTSILVLGVLVAKVAPIFEGRESAPTQQTPLKAAKRGYLSTRRSDIP</sequence>
<name>A0AA36IF59_9DINO</name>
<keyword evidence="3 5" id="KW-1133">Transmembrane helix</keyword>